<keyword evidence="2" id="KW-0238">DNA-binding</keyword>
<dbReference type="KEGG" id="haxz:M0R88_11355"/>
<dbReference type="InterPro" id="IPR036388">
    <property type="entry name" value="WH-like_DNA-bd_sf"/>
</dbReference>
<dbReference type="InterPro" id="IPR011991">
    <property type="entry name" value="ArsR-like_HTH"/>
</dbReference>
<dbReference type="PROSITE" id="PS50956">
    <property type="entry name" value="HTH_ASNC_2"/>
    <property type="match status" value="1"/>
</dbReference>
<dbReference type="InterPro" id="IPR000485">
    <property type="entry name" value="AsnC-type_HTH_dom"/>
</dbReference>
<keyword evidence="1" id="KW-0805">Transcription regulation</keyword>
<evidence type="ECO:0000256" key="3">
    <source>
        <dbReference type="ARBA" id="ARBA00023163"/>
    </source>
</evidence>
<dbReference type="PANTHER" id="PTHR30154:SF34">
    <property type="entry name" value="TRANSCRIPTIONAL REGULATOR AZLB"/>
    <property type="match status" value="1"/>
</dbReference>
<dbReference type="GO" id="GO:0043565">
    <property type="term" value="F:sequence-specific DNA binding"/>
    <property type="evidence" value="ECO:0007669"/>
    <property type="project" value="InterPro"/>
</dbReference>
<accession>A0A8U0IDW0</accession>
<evidence type="ECO:0000313" key="6">
    <source>
        <dbReference type="Proteomes" id="UP000830434"/>
    </source>
</evidence>
<name>A0A8U0IDW0_9EURY</name>
<feature type="domain" description="HTH asnC-type" evidence="4">
    <location>
        <begin position="6"/>
        <end position="68"/>
    </location>
</feature>
<dbReference type="EMBL" id="CP096658">
    <property type="protein sequence ID" value="UPV99122.1"/>
    <property type="molecule type" value="Genomic_DNA"/>
</dbReference>
<dbReference type="InterPro" id="IPR036390">
    <property type="entry name" value="WH_DNA-bd_sf"/>
</dbReference>
<evidence type="ECO:0000256" key="1">
    <source>
        <dbReference type="ARBA" id="ARBA00023015"/>
    </source>
</evidence>
<keyword evidence="6" id="KW-1185">Reference proteome</keyword>
<dbReference type="SMART" id="SM00344">
    <property type="entry name" value="HTH_ASNC"/>
    <property type="match status" value="1"/>
</dbReference>
<dbReference type="PROSITE" id="PS00519">
    <property type="entry name" value="HTH_ASNC_1"/>
    <property type="match status" value="1"/>
</dbReference>
<keyword evidence="3" id="KW-0804">Transcription</keyword>
<dbReference type="GeneID" id="72190460"/>
<organism evidence="5 6">
    <name type="scientific">Halorussus gelatinilyticus</name>
    <dbReference type="NCBI Taxonomy" id="2937524"/>
    <lineage>
        <taxon>Archaea</taxon>
        <taxon>Methanobacteriati</taxon>
        <taxon>Methanobacteriota</taxon>
        <taxon>Stenosarchaea group</taxon>
        <taxon>Halobacteria</taxon>
        <taxon>Halobacteriales</taxon>
        <taxon>Haladaptataceae</taxon>
        <taxon>Halorussus</taxon>
    </lineage>
</organism>
<evidence type="ECO:0000313" key="5">
    <source>
        <dbReference type="EMBL" id="UPV99122.1"/>
    </source>
</evidence>
<protein>
    <submittedName>
        <fullName evidence="5">Lrp/AsnC family transcriptional regulator</fullName>
    </submittedName>
</protein>
<dbReference type="AlphaFoldDB" id="A0A8U0IDW0"/>
<reference evidence="5" key="1">
    <citation type="submission" date="2022-04" db="EMBL/GenBank/DDBJ databases">
        <title>Diverse halophilic archaea isolated from saline environments.</title>
        <authorList>
            <person name="Cui H.-L."/>
        </authorList>
    </citation>
    <scope>NUCLEOTIDE SEQUENCE</scope>
    <source>
        <strain evidence="5">XZYJT40</strain>
    </source>
</reference>
<dbReference type="CDD" id="cd00090">
    <property type="entry name" value="HTH_ARSR"/>
    <property type="match status" value="1"/>
</dbReference>
<dbReference type="Pfam" id="PF13412">
    <property type="entry name" value="HTH_24"/>
    <property type="match status" value="1"/>
</dbReference>
<dbReference type="InterPro" id="IPR019885">
    <property type="entry name" value="Tscrpt_reg_HTH_AsnC-type_CS"/>
</dbReference>
<dbReference type="InterPro" id="IPR019888">
    <property type="entry name" value="Tscrpt_reg_AsnC-like"/>
</dbReference>
<dbReference type="PANTHER" id="PTHR30154">
    <property type="entry name" value="LEUCINE-RESPONSIVE REGULATORY PROTEIN"/>
    <property type="match status" value="1"/>
</dbReference>
<proteinExistence type="predicted"/>
<dbReference type="RefSeq" id="WP_248653624.1">
    <property type="nucleotide sequence ID" value="NZ_CP096658.1"/>
</dbReference>
<dbReference type="Gene3D" id="1.10.10.10">
    <property type="entry name" value="Winged helix-like DNA-binding domain superfamily/Winged helix DNA-binding domain"/>
    <property type="match status" value="1"/>
</dbReference>
<gene>
    <name evidence="5" type="ORF">M0R88_11355</name>
</gene>
<dbReference type="GO" id="GO:0005829">
    <property type="term" value="C:cytosol"/>
    <property type="evidence" value="ECO:0007669"/>
    <property type="project" value="TreeGrafter"/>
</dbReference>
<evidence type="ECO:0000256" key="2">
    <source>
        <dbReference type="ARBA" id="ARBA00023125"/>
    </source>
</evidence>
<dbReference type="PRINTS" id="PR00033">
    <property type="entry name" value="HTHASNC"/>
</dbReference>
<dbReference type="SUPFAM" id="SSF46785">
    <property type="entry name" value="Winged helix' DNA-binding domain"/>
    <property type="match status" value="1"/>
</dbReference>
<evidence type="ECO:0000259" key="4">
    <source>
        <dbReference type="PROSITE" id="PS50956"/>
    </source>
</evidence>
<sequence length="162" mass="18169">MGSDKLDDVDKGILYLIQQNARTSTTAEIAEKLGVSSSTVGNRIQKLEERGVISGYHLTVDYEKVGLDQHLLAIGTVPYERRETLSEQILEASGVVSVRELLTNKQNVAIELVGYSRKYIESAIDELNDIGVAIERIEMMKRERTQPFDDFGKQYTNEEDTG</sequence>
<dbReference type="Proteomes" id="UP000830434">
    <property type="component" value="Chromosome"/>
</dbReference>
<dbReference type="GO" id="GO:0043200">
    <property type="term" value="P:response to amino acid"/>
    <property type="evidence" value="ECO:0007669"/>
    <property type="project" value="TreeGrafter"/>
</dbReference>